<proteinExistence type="predicted"/>
<accession>A0AA87Z799</accession>
<evidence type="ECO:0000313" key="4">
    <source>
        <dbReference type="Proteomes" id="UP001187192"/>
    </source>
</evidence>
<dbReference type="AlphaFoldDB" id="A0AA87Z799"/>
<sequence>MVEWLGGLTGQTLISSPRPLSQAGRPGPSAPHGCARDGAKAQAKGAPLTAIHLWVWRRPWSVPATPWPGWPPRPSRAHGVPEGRGEGGSQGGNAVGHPPMGVAPAVVTGGLPIAGLFLLAE</sequence>
<dbReference type="EMBL" id="BTGU01001889">
    <property type="protein sequence ID" value="GMN30858.1"/>
    <property type="molecule type" value="Genomic_DNA"/>
</dbReference>
<reference evidence="2" key="1">
    <citation type="submission" date="2023-07" db="EMBL/GenBank/DDBJ databases">
        <title>draft genome sequence of fig (Ficus carica).</title>
        <authorList>
            <person name="Takahashi T."/>
            <person name="Nishimura K."/>
        </authorList>
    </citation>
    <scope>NUCLEOTIDE SEQUENCE</scope>
</reference>
<evidence type="ECO:0000313" key="3">
    <source>
        <dbReference type="EMBL" id="GMN72696.1"/>
    </source>
</evidence>
<organism evidence="2 4">
    <name type="scientific">Ficus carica</name>
    <name type="common">Common fig</name>
    <dbReference type="NCBI Taxonomy" id="3494"/>
    <lineage>
        <taxon>Eukaryota</taxon>
        <taxon>Viridiplantae</taxon>
        <taxon>Streptophyta</taxon>
        <taxon>Embryophyta</taxon>
        <taxon>Tracheophyta</taxon>
        <taxon>Spermatophyta</taxon>
        <taxon>Magnoliopsida</taxon>
        <taxon>eudicotyledons</taxon>
        <taxon>Gunneridae</taxon>
        <taxon>Pentapetalae</taxon>
        <taxon>rosids</taxon>
        <taxon>fabids</taxon>
        <taxon>Rosales</taxon>
        <taxon>Moraceae</taxon>
        <taxon>Ficeae</taxon>
        <taxon>Ficus</taxon>
    </lineage>
</organism>
<evidence type="ECO:0000256" key="1">
    <source>
        <dbReference type="SAM" id="MobiDB-lite"/>
    </source>
</evidence>
<dbReference type="Proteomes" id="UP001187192">
    <property type="component" value="Unassembled WGS sequence"/>
</dbReference>
<dbReference type="EMBL" id="BTGU01016858">
    <property type="protein sequence ID" value="GMN72696.1"/>
    <property type="molecule type" value="Genomic_DNA"/>
</dbReference>
<protein>
    <submittedName>
        <fullName evidence="2">Uncharacterized protein</fullName>
    </submittedName>
</protein>
<feature type="region of interest" description="Disordered" evidence="1">
    <location>
        <begin position="64"/>
        <end position="97"/>
    </location>
</feature>
<name>A0AA87Z799_FICCA</name>
<feature type="compositionally biased region" description="Polar residues" evidence="1">
    <location>
        <begin position="10"/>
        <end position="19"/>
    </location>
</feature>
<comment type="caution">
    <text evidence="2">The sequence shown here is derived from an EMBL/GenBank/DDBJ whole genome shotgun (WGS) entry which is preliminary data.</text>
</comment>
<feature type="region of interest" description="Disordered" evidence="1">
    <location>
        <begin position="1"/>
        <end position="42"/>
    </location>
</feature>
<keyword evidence="4" id="KW-1185">Reference proteome</keyword>
<evidence type="ECO:0000313" key="2">
    <source>
        <dbReference type="EMBL" id="GMN30858.1"/>
    </source>
</evidence>
<gene>
    <name evidence="2" type="ORF">TIFTF001_041511</name>
    <name evidence="3" type="ORF">TIFTF001_055274</name>
</gene>
<feature type="compositionally biased region" description="Pro residues" evidence="1">
    <location>
        <begin position="65"/>
        <end position="74"/>
    </location>
</feature>